<dbReference type="EMBL" id="SGJD01005142">
    <property type="protein sequence ID" value="KAB0390701.1"/>
    <property type="molecule type" value="Genomic_DNA"/>
</dbReference>
<name>A0A643BRU9_BALPH</name>
<dbReference type="AlphaFoldDB" id="A0A643BRU9"/>
<organism evidence="3 4">
    <name type="scientific">Balaenoptera physalus</name>
    <name type="common">Fin whale</name>
    <name type="synonym">Balaena physalus</name>
    <dbReference type="NCBI Taxonomy" id="9770"/>
    <lineage>
        <taxon>Eukaryota</taxon>
        <taxon>Metazoa</taxon>
        <taxon>Chordata</taxon>
        <taxon>Craniata</taxon>
        <taxon>Vertebrata</taxon>
        <taxon>Euteleostomi</taxon>
        <taxon>Mammalia</taxon>
        <taxon>Eutheria</taxon>
        <taxon>Laurasiatheria</taxon>
        <taxon>Artiodactyla</taxon>
        <taxon>Whippomorpha</taxon>
        <taxon>Cetacea</taxon>
        <taxon>Mysticeti</taxon>
        <taxon>Balaenopteridae</taxon>
        <taxon>Balaenoptera</taxon>
    </lineage>
</organism>
<sequence length="136" mass="14564">LPRNPYCSKEGMHCGCRLPIVILQPHKTVVTLENISGLSIGLIARTLVVLLLYFVHFSKPTNSTTILIHTDSKYNHVTCIPGSAPSPASSSMPGSQSTLPSTPVPNQSSSTKVPPSPMKTTKTTMQGHEVVIEDGE</sequence>
<feature type="non-terminal residue" evidence="3">
    <location>
        <position position="1"/>
    </location>
</feature>
<feature type="region of interest" description="Disordered" evidence="1">
    <location>
        <begin position="84"/>
        <end position="136"/>
    </location>
</feature>
<keyword evidence="4" id="KW-1185">Reference proteome</keyword>
<evidence type="ECO:0000256" key="2">
    <source>
        <dbReference type="SAM" id="Phobius"/>
    </source>
</evidence>
<feature type="transmembrane region" description="Helical" evidence="2">
    <location>
        <begin position="35"/>
        <end position="55"/>
    </location>
</feature>
<keyword evidence="2" id="KW-1133">Transmembrane helix</keyword>
<keyword evidence="2" id="KW-0812">Transmembrane</keyword>
<reference evidence="3 4" key="1">
    <citation type="journal article" date="2019" name="PLoS ONE">
        <title>Genomic analyses reveal an absence of contemporary introgressive admixture between fin whales and blue whales, despite known hybrids.</title>
        <authorList>
            <person name="Westbury M.V."/>
            <person name="Petersen B."/>
            <person name="Lorenzen E.D."/>
        </authorList>
    </citation>
    <scope>NUCLEOTIDE SEQUENCE [LARGE SCALE GENOMIC DNA]</scope>
    <source>
        <strain evidence="3">FinWhale-01</strain>
    </source>
</reference>
<feature type="compositionally biased region" description="Low complexity" evidence="1">
    <location>
        <begin position="108"/>
        <end position="125"/>
    </location>
</feature>
<evidence type="ECO:0008006" key="5">
    <source>
        <dbReference type="Google" id="ProtNLM"/>
    </source>
</evidence>
<evidence type="ECO:0000313" key="4">
    <source>
        <dbReference type="Proteomes" id="UP000437017"/>
    </source>
</evidence>
<feature type="compositionally biased region" description="Polar residues" evidence="1">
    <location>
        <begin position="98"/>
        <end position="107"/>
    </location>
</feature>
<dbReference type="OrthoDB" id="9809784at2759"/>
<accession>A0A643BRU9</accession>
<comment type="caution">
    <text evidence="3">The sequence shown here is derived from an EMBL/GenBank/DDBJ whole genome shotgun (WGS) entry which is preliminary data.</text>
</comment>
<keyword evidence="2" id="KW-0472">Membrane</keyword>
<gene>
    <name evidence="3" type="ORF">E2I00_009183</name>
</gene>
<protein>
    <recommendedName>
        <fullName evidence="5">CLLAC-motif containing domain-containing protein</fullName>
    </recommendedName>
</protein>
<dbReference type="Proteomes" id="UP000437017">
    <property type="component" value="Unassembled WGS sequence"/>
</dbReference>
<evidence type="ECO:0000256" key="1">
    <source>
        <dbReference type="SAM" id="MobiDB-lite"/>
    </source>
</evidence>
<feature type="compositionally biased region" description="Low complexity" evidence="1">
    <location>
        <begin position="84"/>
        <end position="97"/>
    </location>
</feature>
<proteinExistence type="predicted"/>
<evidence type="ECO:0000313" key="3">
    <source>
        <dbReference type="EMBL" id="KAB0390701.1"/>
    </source>
</evidence>